<gene>
    <name evidence="1" type="ORF">LLUT_LOCUS21010</name>
</gene>
<proteinExistence type="predicted"/>
<dbReference type="PANTHER" id="PTHR10629:SF42">
    <property type="entry name" value="DNA (CYTOSINE-5)-METHYLTRANSFERASE CMT1-RELATED"/>
    <property type="match status" value="1"/>
</dbReference>
<name>A0AAV1XFG4_LUPLU</name>
<dbReference type="GO" id="GO:0003886">
    <property type="term" value="F:DNA (cytosine-5-)-methyltransferase activity"/>
    <property type="evidence" value="ECO:0007669"/>
    <property type="project" value="TreeGrafter"/>
</dbReference>
<comment type="caution">
    <text evidence="1">The sequence shown here is derived from an EMBL/GenBank/DDBJ whole genome shotgun (WGS) entry which is preliminary data.</text>
</comment>
<dbReference type="GO" id="GO:0005634">
    <property type="term" value="C:nucleus"/>
    <property type="evidence" value="ECO:0007669"/>
    <property type="project" value="TreeGrafter"/>
</dbReference>
<reference evidence="1 2" key="1">
    <citation type="submission" date="2024-03" db="EMBL/GenBank/DDBJ databases">
        <authorList>
            <person name="Martinez-Hernandez J."/>
        </authorList>
    </citation>
    <scope>NUCLEOTIDE SEQUENCE [LARGE SCALE GENOMIC DNA]</scope>
</reference>
<evidence type="ECO:0000313" key="2">
    <source>
        <dbReference type="Proteomes" id="UP001497480"/>
    </source>
</evidence>
<dbReference type="Gene3D" id="3.90.120.10">
    <property type="entry name" value="DNA Methylase, subunit A, domain 2"/>
    <property type="match status" value="1"/>
</dbReference>
<keyword evidence="2" id="KW-1185">Reference proteome</keyword>
<dbReference type="PANTHER" id="PTHR10629">
    <property type="entry name" value="CYTOSINE-SPECIFIC METHYLTRANSFERASE"/>
    <property type="match status" value="1"/>
</dbReference>
<dbReference type="GO" id="GO:0044027">
    <property type="term" value="P:negative regulation of gene expression via chromosomal CpG island methylation"/>
    <property type="evidence" value="ECO:0007669"/>
    <property type="project" value="TreeGrafter"/>
</dbReference>
<dbReference type="Proteomes" id="UP001497480">
    <property type="component" value="Unassembled WGS sequence"/>
</dbReference>
<dbReference type="AlphaFoldDB" id="A0AAV1XFG4"/>
<accession>A0AAV1XFG4</accession>
<dbReference type="InterPro" id="IPR050390">
    <property type="entry name" value="C5-Methyltransferase"/>
</dbReference>
<evidence type="ECO:0000313" key="1">
    <source>
        <dbReference type="EMBL" id="CAL0319950.1"/>
    </source>
</evidence>
<protein>
    <submittedName>
        <fullName evidence="1">Uncharacterized protein</fullName>
    </submittedName>
</protein>
<dbReference type="EMBL" id="CAXHTB010000014">
    <property type="protein sequence ID" value="CAL0319950.1"/>
    <property type="molecule type" value="Genomic_DNA"/>
</dbReference>
<organism evidence="1 2">
    <name type="scientific">Lupinus luteus</name>
    <name type="common">European yellow lupine</name>
    <dbReference type="NCBI Taxonomy" id="3873"/>
    <lineage>
        <taxon>Eukaryota</taxon>
        <taxon>Viridiplantae</taxon>
        <taxon>Streptophyta</taxon>
        <taxon>Embryophyta</taxon>
        <taxon>Tracheophyta</taxon>
        <taxon>Spermatophyta</taxon>
        <taxon>Magnoliopsida</taxon>
        <taxon>eudicotyledons</taxon>
        <taxon>Gunneridae</taxon>
        <taxon>Pentapetalae</taxon>
        <taxon>rosids</taxon>
        <taxon>fabids</taxon>
        <taxon>Fabales</taxon>
        <taxon>Fabaceae</taxon>
        <taxon>Papilionoideae</taxon>
        <taxon>50 kb inversion clade</taxon>
        <taxon>genistoids sensu lato</taxon>
        <taxon>core genistoids</taxon>
        <taxon>Genisteae</taxon>
        <taxon>Lupinus</taxon>
    </lineage>
</organism>
<sequence>MVGNIHPSQSQSGRILYDHCPLKLNQDDYDRVCQIPKNKGENFRDVPGVLVKDNKVEWDPKVDRVLLASGKPLVPDYAMTFVRGTSPKSFCRLWWYEIMSTVVTRVEPHNQEGGGGGGYTNDDGAKAWTKVWPSYEGVSSPIH</sequence>
<dbReference type="GO" id="GO:0003677">
    <property type="term" value="F:DNA binding"/>
    <property type="evidence" value="ECO:0007669"/>
    <property type="project" value="TreeGrafter"/>
</dbReference>